<dbReference type="AlphaFoldDB" id="A0AAE3R0Q8"/>
<protein>
    <submittedName>
        <fullName evidence="3">Sugar phosphate isomerase/epimerase</fullName>
    </submittedName>
</protein>
<feature type="signal peptide" evidence="1">
    <location>
        <begin position="1"/>
        <end position="24"/>
    </location>
</feature>
<accession>A0AAE3R0Q8</accession>
<dbReference type="EMBL" id="JASJOU010000001">
    <property type="protein sequence ID" value="MDJ1499300.1"/>
    <property type="molecule type" value="Genomic_DNA"/>
</dbReference>
<feature type="chain" id="PRO_5042297567" evidence="1">
    <location>
        <begin position="25"/>
        <end position="282"/>
    </location>
</feature>
<dbReference type="Proteomes" id="UP001232063">
    <property type="component" value="Unassembled WGS sequence"/>
</dbReference>
<dbReference type="RefSeq" id="WP_314508828.1">
    <property type="nucleotide sequence ID" value="NZ_JASJOU010000001.1"/>
</dbReference>
<dbReference type="InterPro" id="IPR050312">
    <property type="entry name" value="IolE/XylAMocC-like"/>
</dbReference>
<proteinExistence type="predicted"/>
<evidence type="ECO:0000256" key="1">
    <source>
        <dbReference type="SAM" id="SignalP"/>
    </source>
</evidence>
<feature type="domain" description="Xylose isomerase-like TIM barrel" evidence="2">
    <location>
        <begin position="48"/>
        <end position="280"/>
    </location>
</feature>
<dbReference type="Gene3D" id="3.20.20.150">
    <property type="entry name" value="Divalent-metal-dependent TIM barrel enzymes"/>
    <property type="match status" value="1"/>
</dbReference>
<reference evidence="3" key="1">
    <citation type="submission" date="2023-05" db="EMBL/GenBank/DDBJ databases">
        <authorList>
            <person name="Zhang X."/>
        </authorList>
    </citation>
    <scope>NUCLEOTIDE SEQUENCE</scope>
    <source>
        <strain evidence="3">BD1B2-1</strain>
    </source>
</reference>
<evidence type="ECO:0000259" key="2">
    <source>
        <dbReference type="Pfam" id="PF01261"/>
    </source>
</evidence>
<dbReference type="Pfam" id="PF01261">
    <property type="entry name" value="AP_endonuc_2"/>
    <property type="match status" value="1"/>
</dbReference>
<evidence type="ECO:0000313" key="3">
    <source>
        <dbReference type="EMBL" id="MDJ1499300.1"/>
    </source>
</evidence>
<evidence type="ECO:0000313" key="4">
    <source>
        <dbReference type="Proteomes" id="UP001232063"/>
    </source>
</evidence>
<gene>
    <name evidence="3" type="ORF">QNI22_01515</name>
</gene>
<sequence length="282" mass="31997">MHKSLSFIVALFMVFLTVSSLSQAQSPVGVQLYSFREQFAKDVKGTMQKVKDMGITYCEVAGYYGMDAKSFKTILDEYGIKPTGTGAGFDQLADPEKLKTVISEAKILGVKTVMCAWIPHNGTEFTIQDVEKAVKVFNEAGKTLAANELSLLYHNHGYEFRSYKDHYLMDEIITRTNPSYVNFEMDILWTQHPGHNPVAWMKKYPTRWKAMHVKDRKKGTAGNQFGTMDVDNDMTLGEGDLNITDIIKQARQIGIKHFYIEDESPRSLEQVPHSIAFLKPMF</sequence>
<organism evidence="3 4">
    <name type="scientific">Xanthocytophaga agilis</name>
    <dbReference type="NCBI Taxonomy" id="3048010"/>
    <lineage>
        <taxon>Bacteria</taxon>
        <taxon>Pseudomonadati</taxon>
        <taxon>Bacteroidota</taxon>
        <taxon>Cytophagia</taxon>
        <taxon>Cytophagales</taxon>
        <taxon>Rhodocytophagaceae</taxon>
        <taxon>Xanthocytophaga</taxon>
    </lineage>
</organism>
<comment type="caution">
    <text evidence="3">The sequence shown here is derived from an EMBL/GenBank/DDBJ whole genome shotgun (WGS) entry which is preliminary data.</text>
</comment>
<dbReference type="InterPro" id="IPR013022">
    <property type="entry name" value="Xyl_isomerase-like_TIM-brl"/>
</dbReference>
<dbReference type="InterPro" id="IPR036237">
    <property type="entry name" value="Xyl_isomerase-like_sf"/>
</dbReference>
<dbReference type="PANTHER" id="PTHR12110:SF41">
    <property type="entry name" value="INOSOSE DEHYDRATASE"/>
    <property type="match status" value="1"/>
</dbReference>
<dbReference type="GO" id="GO:0016853">
    <property type="term" value="F:isomerase activity"/>
    <property type="evidence" value="ECO:0007669"/>
    <property type="project" value="UniProtKB-KW"/>
</dbReference>
<name>A0AAE3R0Q8_9BACT</name>
<dbReference type="SUPFAM" id="SSF51658">
    <property type="entry name" value="Xylose isomerase-like"/>
    <property type="match status" value="1"/>
</dbReference>
<keyword evidence="3" id="KW-0413">Isomerase</keyword>
<dbReference type="PANTHER" id="PTHR12110">
    <property type="entry name" value="HYDROXYPYRUVATE ISOMERASE"/>
    <property type="match status" value="1"/>
</dbReference>
<keyword evidence="4" id="KW-1185">Reference proteome</keyword>
<keyword evidence="1" id="KW-0732">Signal</keyword>